<keyword evidence="2" id="KW-1185">Reference proteome</keyword>
<sequence>MVSQFVLYNRIGAGKRGVNVVKTEFALASKDNDGIGISNVKINQNPPPGWKVSPWWRKALQDWNRTKWPQHDQISLTRRQTLQYVLLSPIWWNTSTKFHVGTSLRSRQSSKPLGSGNVRFRRMCIALAEQNKLCLADFLDASRNWPSLSIFFTAVCSMLHGIAESRILLGDITPKRYQQLTEILTQNLPDPHAGGMQTESTTTTPPVFRLAVESRQATDAPARVFPQMQLHDWDNLLQHATFEHHPLESLGCPVQTIHEAHTKPIFLRKYMLTVVHDVMFRLFVGDPIGGSRLRFLGRVRATPKIAILAP</sequence>
<proteinExistence type="predicted"/>
<evidence type="ECO:0000313" key="1">
    <source>
        <dbReference type="EMBL" id="GMF23979.1"/>
    </source>
</evidence>
<name>A0A9W6WZF6_9STRA</name>
<comment type="caution">
    <text evidence="1">The sequence shown here is derived from an EMBL/GenBank/DDBJ whole genome shotgun (WGS) entry which is preliminary data.</text>
</comment>
<evidence type="ECO:0000313" key="2">
    <source>
        <dbReference type="Proteomes" id="UP001165083"/>
    </source>
</evidence>
<dbReference type="EMBL" id="BSXW01000497">
    <property type="protein sequence ID" value="GMF23979.1"/>
    <property type="molecule type" value="Genomic_DNA"/>
</dbReference>
<dbReference type="Proteomes" id="UP001165083">
    <property type="component" value="Unassembled WGS sequence"/>
</dbReference>
<protein>
    <submittedName>
        <fullName evidence="1">Unnamed protein product</fullName>
    </submittedName>
</protein>
<reference evidence="1" key="1">
    <citation type="submission" date="2023-04" db="EMBL/GenBank/DDBJ databases">
        <title>Phytophthora lilii NBRC 32176.</title>
        <authorList>
            <person name="Ichikawa N."/>
            <person name="Sato H."/>
            <person name="Tonouchi N."/>
        </authorList>
    </citation>
    <scope>NUCLEOTIDE SEQUENCE</scope>
    <source>
        <strain evidence="1">NBRC 32176</strain>
    </source>
</reference>
<organism evidence="1 2">
    <name type="scientific">Phytophthora lilii</name>
    <dbReference type="NCBI Taxonomy" id="2077276"/>
    <lineage>
        <taxon>Eukaryota</taxon>
        <taxon>Sar</taxon>
        <taxon>Stramenopiles</taxon>
        <taxon>Oomycota</taxon>
        <taxon>Peronosporomycetes</taxon>
        <taxon>Peronosporales</taxon>
        <taxon>Peronosporaceae</taxon>
        <taxon>Phytophthora</taxon>
    </lineage>
</organism>
<gene>
    <name evidence="1" type="ORF">Plil01_000976400</name>
</gene>
<accession>A0A9W6WZF6</accession>
<dbReference type="AlphaFoldDB" id="A0A9W6WZF6"/>